<keyword evidence="2" id="KW-1185">Reference proteome</keyword>
<organism evidence="1 2">
    <name type="scientific">Chitinophaga costaii</name>
    <dbReference type="NCBI Taxonomy" id="1335309"/>
    <lineage>
        <taxon>Bacteria</taxon>
        <taxon>Pseudomonadati</taxon>
        <taxon>Bacteroidota</taxon>
        <taxon>Chitinophagia</taxon>
        <taxon>Chitinophagales</taxon>
        <taxon>Chitinophagaceae</taxon>
        <taxon>Chitinophaga</taxon>
    </lineage>
</organism>
<sequence length="49" mass="5673">MFPIMMMGVKINNLAQPFAVKKMGGFQSRFPVFAGYISEKYKHLPVMYQ</sequence>
<gene>
    <name evidence="1" type="ORF">GA0116948_10747</name>
</gene>
<dbReference type="Proteomes" id="UP000242818">
    <property type="component" value="Unassembled WGS sequence"/>
</dbReference>
<evidence type="ECO:0000313" key="2">
    <source>
        <dbReference type="Proteomes" id="UP000242818"/>
    </source>
</evidence>
<name>A0A1C4E2I5_9BACT</name>
<evidence type="ECO:0000313" key="1">
    <source>
        <dbReference type="EMBL" id="SCC37760.1"/>
    </source>
</evidence>
<dbReference type="EMBL" id="FMAR01000007">
    <property type="protein sequence ID" value="SCC37760.1"/>
    <property type="molecule type" value="Genomic_DNA"/>
</dbReference>
<dbReference type="AlphaFoldDB" id="A0A1C4E2I5"/>
<accession>A0A1C4E2I5</accession>
<dbReference type="STRING" id="1335309.GA0116948_10747"/>
<reference evidence="1 2" key="1">
    <citation type="submission" date="2016-08" db="EMBL/GenBank/DDBJ databases">
        <authorList>
            <person name="Seilhamer J.J."/>
        </authorList>
    </citation>
    <scope>NUCLEOTIDE SEQUENCE [LARGE SCALE GENOMIC DNA]</scope>
    <source>
        <strain evidence="1 2">A37T2</strain>
    </source>
</reference>
<proteinExistence type="predicted"/>
<protein>
    <submittedName>
        <fullName evidence="1">Uncharacterized protein</fullName>
    </submittedName>
</protein>